<organism evidence="6 7">
    <name type="scientific">Micromonospora viridifaciens</name>
    <dbReference type="NCBI Taxonomy" id="1881"/>
    <lineage>
        <taxon>Bacteria</taxon>
        <taxon>Bacillati</taxon>
        <taxon>Actinomycetota</taxon>
        <taxon>Actinomycetes</taxon>
        <taxon>Micromonosporales</taxon>
        <taxon>Micromonosporaceae</taxon>
        <taxon>Micromonospora</taxon>
    </lineage>
</organism>
<dbReference type="InterPro" id="IPR032808">
    <property type="entry name" value="DoxX"/>
</dbReference>
<comment type="subcellular location">
    <subcellularLocation>
        <location evidence="1">Membrane</location>
        <topology evidence="1">Multi-pass membrane protein</topology>
    </subcellularLocation>
</comment>
<evidence type="ECO:0000256" key="4">
    <source>
        <dbReference type="ARBA" id="ARBA00023136"/>
    </source>
</evidence>
<accession>A0A1C4WKS5</accession>
<sequence>MFIAAVILSVLLAIGFALASLPKMSAADSMVAELGRLGVSNGLGRLIGALEFLGAAGLVIGLWIGPLGIAAATGLVLLMAGAVIYHLKAHDSAKKTMPSLVLLLLSAAALALRSASL</sequence>
<name>A0A1C4WKS5_MICVI</name>
<evidence type="ECO:0000313" key="6">
    <source>
        <dbReference type="EMBL" id="SCE96825.1"/>
    </source>
</evidence>
<keyword evidence="7" id="KW-1185">Reference proteome</keyword>
<dbReference type="RefSeq" id="WP_089006428.1">
    <property type="nucleotide sequence ID" value="NZ_LT607411.1"/>
</dbReference>
<keyword evidence="2 5" id="KW-0812">Transmembrane</keyword>
<feature type="transmembrane region" description="Helical" evidence="5">
    <location>
        <begin position="52"/>
        <end position="85"/>
    </location>
</feature>
<evidence type="ECO:0000256" key="3">
    <source>
        <dbReference type="ARBA" id="ARBA00022989"/>
    </source>
</evidence>
<keyword evidence="3 5" id="KW-1133">Transmembrane helix</keyword>
<proteinExistence type="predicted"/>
<evidence type="ECO:0000256" key="1">
    <source>
        <dbReference type="ARBA" id="ARBA00004141"/>
    </source>
</evidence>
<dbReference type="EMBL" id="LT607411">
    <property type="protein sequence ID" value="SCE96825.1"/>
    <property type="molecule type" value="Genomic_DNA"/>
</dbReference>
<evidence type="ECO:0000256" key="2">
    <source>
        <dbReference type="ARBA" id="ARBA00022692"/>
    </source>
</evidence>
<protein>
    <submittedName>
        <fullName evidence="6">DoxX-like family protein</fullName>
    </submittedName>
</protein>
<reference evidence="7" key="1">
    <citation type="submission" date="2016-06" db="EMBL/GenBank/DDBJ databases">
        <authorList>
            <person name="Varghese N."/>
            <person name="Submissions Spin"/>
        </authorList>
    </citation>
    <scope>NUCLEOTIDE SEQUENCE [LARGE SCALE GENOMIC DNA]</scope>
    <source>
        <strain evidence="7">DSM 43909</strain>
    </source>
</reference>
<dbReference type="OrthoDB" id="3790625at2"/>
<keyword evidence="4 5" id="KW-0472">Membrane</keyword>
<dbReference type="Proteomes" id="UP000198242">
    <property type="component" value="Chromosome I"/>
</dbReference>
<dbReference type="AlphaFoldDB" id="A0A1C4WKS5"/>
<evidence type="ECO:0000313" key="7">
    <source>
        <dbReference type="Proteomes" id="UP000198242"/>
    </source>
</evidence>
<evidence type="ECO:0000256" key="5">
    <source>
        <dbReference type="SAM" id="Phobius"/>
    </source>
</evidence>
<gene>
    <name evidence="6" type="ORF">GA0074695_2536</name>
</gene>
<dbReference type="GO" id="GO:0016020">
    <property type="term" value="C:membrane"/>
    <property type="evidence" value="ECO:0007669"/>
    <property type="project" value="UniProtKB-SubCell"/>
</dbReference>
<dbReference type="Pfam" id="PF13564">
    <property type="entry name" value="DoxX_2"/>
    <property type="match status" value="1"/>
</dbReference>